<evidence type="ECO:0000313" key="4">
    <source>
        <dbReference type="Proteomes" id="UP000682308"/>
    </source>
</evidence>
<evidence type="ECO:0000256" key="1">
    <source>
        <dbReference type="SAM" id="Coils"/>
    </source>
</evidence>
<keyword evidence="1" id="KW-0175">Coiled coil</keyword>
<comment type="caution">
    <text evidence="3">The sequence shown here is derived from an EMBL/GenBank/DDBJ whole genome shotgun (WGS) entry which is preliminary data.</text>
</comment>
<reference evidence="3 4" key="1">
    <citation type="submission" date="2021-04" db="EMBL/GenBank/DDBJ databases">
        <title>Characterization of the biosynthetic gene cluster of new lipopeptides with antitumor activity in the genome of the marine Streptomyces PHM034.</title>
        <authorList>
            <person name="Ceniceros A."/>
            <person name="Canedo L."/>
            <person name="Mendez C."/>
            <person name="Olano C."/>
            <person name="Schleissner C."/>
            <person name="Cuevas C."/>
            <person name="De La Calle F."/>
            <person name="Salas J.A."/>
        </authorList>
    </citation>
    <scope>NUCLEOTIDE SEQUENCE [LARGE SCALE GENOMIC DNA]</scope>
    <source>
        <strain evidence="3 4">PHM034</strain>
    </source>
</reference>
<feature type="coiled-coil region" evidence="1">
    <location>
        <begin position="4"/>
        <end position="48"/>
    </location>
</feature>
<protein>
    <submittedName>
        <fullName evidence="3">Uncharacterized protein</fullName>
    </submittedName>
</protein>
<gene>
    <name evidence="3" type="ORF">KEF29_29810</name>
</gene>
<feature type="region of interest" description="Disordered" evidence="2">
    <location>
        <begin position="49"/>
        <end position="86"/>
    </location>
</feature>
<accession>A0A941FL28</accession>
<proteinExistence type="predicted"/>
<keyword evidence="4" id="KW-1185">Reference proteome</keyword>
<dbReference type="Proteomes" id="UP000682308">
    <property type="component" value="Unassembled WGS sequence"/>
</dbReference>
<evidence type="ECO:0000313" key="3">
    <source>
        <dbReference type="EMBL" id="MBR8642187.1"/>
    </source>
</evidence>
<evidence type="ECO:0000256" key="2">
    <source>
        <dbReference type="SAM" id="MobiDB-lite"/>
    </source>
</evidence>
<name>A0A941FL28_9ACTN</name>
<organism evidence="3 4">
    <name type="scientific">Streptomyces tuirus</name>
    <dbReference type="NCBI Taxonomy" id="68278"/>
    <lineage>
        <taxon>Bacteria</taxon>
        <taxon>Bacillati</taxon>
        <taxon>Actinomycetota</taxon>
        <taxon>Actinomycetes</taxon>
        <taxon>Kitasatosporales</taxon>
        <taxon>Streptomycetaceae</taxon>
        <taxon>Streptomyces</taxon>
    </lineage>
</organism>
<sequence>MSSLERIAARRAELDQLAEALAKRLAEVDAEREELAVAERVLRRLYEQEAEDATGGQDAGPPQRVQVAGRSVLKVPHRSEVPDASALPGDYQRMLKIVQAAGGPVMVKDVGAELRIDTSVPGRLEPLRGKLSKLAGRGWLHKLPNGTFTRRP</sequence>
<dbReference type="EMBL" id="JAGTPG010000002">
    <property type="protein sequence ID" value="MBR8642187.1"/>
    <property type="molecule type" value="Genomic_DNA"/>
</dbReference>
<dbReference type="AlphaFoldDB" id="A0A941FL28"/>